<protein>
    <submittedName>
        <fullName evidence="2">Retroviral-like aspartic protease family protein</fullName>
    </submittedName>
</protein>
<sequence>MGKLYVVCVFAFSLLLLAGNGMAQNKLQFSVPFKLIDNRPFIEVRVNNKTLHFMLDCGASNVIDLNTANSLHLKLSNSGYQTGAGAKRVRSYTTNIDTARIGGSQMVNENFGVIDLSEIRSKLHLPYLDGAIGYNFMKDYAVQFDYPKGVINFYTTYSGAYPIPFTLYYGQTPLLKVKIDGTEATVIMDTGDRSSLTIFNHYADKTGIKQRYTLSGTNITGYGIGGPIYAQTFTLKQLEIGRNKITAIPSRIPMLKTGAFAQTDIDGSIGGGVLKSFKFTINYKTQKLYLE</sequence>
<dbReference type="SUPFAM" id="SSF50630">
    <property type="entry name" value="Acid proteases"/>
    <property type="match status" value="2"/>
</dbReference>
<dbReference type="CDD" id="cd05483">
    <property type="entry name" value="retropepsin_like_bacteria"/>
    <property type="match status" value="1"/>
</dbReference>
<keyword evidence="3" id="KW-1185">Reference proteome</keyword>
<proteinExistence type="predicted"/>
<name>A0ABT1T1I0_9SPHI</name>
<dbReference type="Pfam" id="PF13650">
    <property type="entry name" value="Asp_protease_2"/>
    <property type="match status" value="1"/>
</dbReference>
<feature type="signal peptide" evidence="1">
    <location>
        <begin position="1"/>
        <end position="23"/>
    </location>
</feature>
<evidence type="ECO:0000313" key="2">
    <source>
        <dbReference type="EMBL" id="MCQ6958131.1"/>
    </source>
</evidence>
<feature type="chain" id="PRO_5045838940" evidence="1">
    <location>
        <begin position="24"/>
        <end position="291"/>
    </location>
</feature>
<gene>
    <name evidence="2" type="ORF">NPE20_09190</name>
</gene>
<keyword evidence="1" id="KW-0732">Signal</keyword>
<organism evidence="2 3">
    <name type="scientific">Mucilaginibacter aquariorum</name>
    <dbReference type="NCBI Taxonomy" id="2967225"/>
    <lineage>
        <taxon>Bacteria</taxon>
        <taxon>Pseudomonadati</taxon>
        <taxon>Bacteroidota</taxon>
        <taxon>Sphingobacteriia</taxon>
        <taxon>Sphingobacteriales</taxon>
        <taxon>Sphingobacteriaceae</taxon>
        <taxon>Mucilaginibacter</taxon>
    </lineage>
</organism>
<dbReference type="Proteomes" id="UP001204376">
    <property type="component" value="Unassembled WGS sequence"/>
</dbReference>
<dbReference type="InterPro" id="IPR034122">
    <property type="entry name" value="Retropepsin-like_bacterial"/>
</dbReference>
<evidence type="ECO:0000313" key="3">
    <source>
        <dbReference type="Proteomes" id="UP001204376"/>
    </source>
</evidence>
<dbReference type="EMBL" id="JANHOH010000001">
    <property type="protein sequence ID" value="MCQ6958131.1"/>
    <property type="molecule type" value="Genomic_DNA"/>
</dbReference>
<dbReference type="RefSeq" id="WP_256538313.1">
    <property type="nucleotide sequence ID" value="NZ_JANHOH010000001.1"/>
</dbReference>
<dbReference type="Gene3D" id="2.40.70.10">
    <property type="entry name" value="Acid Proteases"/>
    <property type="match status" value="2"/>
</dbReference>
<evidence type="ECO:0000256" key="1">
    <source>
        <dbReference type="SAM" id="SignalP"/>
    </source>
</evidence>
<dbReference type="InterPro" id="IPR021109">
    <property type="entry name" value="Peptidase_aspartic_dom_sf"/>
</dbReference>
<accession>A0ABT1T1I0</accession>
<reference evidence="2 3" key="1">
    <citation type="submission" date="2022-07" db="EMBL/GenBank/DDBJ databases">
        <title>Mucilaginibacter sp. JC4.</title>
        <authorList>
            <person name="Le V."/>
            <person name="Ko S.-R."/>
            <person name="Ahn C.-Y."/>
            <person name="Oh H.-M."/>
        </authorList>
    </citation>
    <scope>NUCLEOTIDE SEQUENCE [LARGE SCALE GENOMIC DNA]</scope>
    <source>
        <strain evidence="2 3">JC4</strain>
    </source>
</reference>
<comment type="caution">
    <text evidence="2">The sequence shown here is derived from an EMBL/GenBank/DDBJ whole genome shotgun (WGS) entry which is preliminary data.</text>
</comment>